<dbReference type="Proteomes" id="UP000271974">
    <property type="component" value="Unassembled WGS sequence"/>
</dbReference>
<organism evidence="2 3">
    <name type="scientific">Elysia chlorotica</name>
    <name type="common">Eastern emerald elysia</name>
    <name type="synonym">Sea slug</name>
    <dbReference type="NCBI Taxonomy" id="188477"/>
    <lineage>
        <taxon>Eukaryota</taxon>
        <taxon>Metazoa</taxon>
        <taxon>Spiralia</taxon>
        <taxon>Lophotrochozoa</taxon>
        <taxon>Mollusca</taxon>
        <taxon>Gastropoda</taxon>
        <taxon>Heterobranchia</taxon>
        <taxon>Euthyneura</taxon>
        <taxon>Panpulmonata</taxon>
        <taxon>Sacoglossa</taxon>
        <taxon>Placobranchoidea</taxon>
        <taxon>Plakobranchidae</taxon>
        <taxon>Elysia</taxon>
    </lineage>
</organism>
<feature type="non-terminal residue" evidence="2">
    <location>
        <position position="1"/>
    </location>
</feature>
<sequence length="133" mass="15072">VNASRVKPGSTVKSYKVNPDTNAKLHEKNPLTDAEQPKIIQSNSSSKIHAETRDNQQEALKGKRKNKHFSTHRDDPIKAMEHWRHEIGFEAAQTIDAQCGHLYQQLGYRPVTTHRDLVNTAEISMVVDPHPDD</sequence>
<evidence type="ECO:0000256" key="1">
    <source>
        <dbReference type="SAM" id="MobiDB-lite"/>
    </source>
</evidence>
<accession>A0A3S1BCB7</accession>
<keyword evidence="3" id="KW-1185">Reference proteome</keyword>
<evidence type="ECO:0000313" key="2">
    <source>
        <dbReference type="EMBL" id="RUS84883.1"/>
    </source>
</evidence>
<reference evidence="2 3" key="1">
    <citation type="submission" date="2019-01" db="EMBL/GenBank/DDBJ databases">
        <title>A draft genome assembly of the solar-powered sea slug Elysia chlorotica.</title>
        <authorList>
            <person name="Cai H."/>
            <person name="Li Q."/>
            <person name="Fang X."/>
            <person name="Li J."/>
            <person name="Curtis N.E."/>
            <person name="Altenburger A."/>
            <person name="Shibata T."/>
            <person name="Feng M."/>
            <person name="Maeda T."/>
            <person name="Schwartz J.A."/>
            <person name="Shigenobu S."/>
            <person name="Lundholm N."/>
            <person name="Nishiyama T."/>
            <person name="Yang H."/>
            <person name="Hasebe M."/>
            <person name="Li S."/>
            <person name="Pierce S.K."/>
            <person name="Wang J."/>
        </authorList>
    </citation>
    <scope>NUCLEOTIDE SEQUENCE [LARGE SCALE GENOMIC DNA]</scope>
    <source>
        <strain evidence="2">EC2010</strain>
        <tissue evidence="2">Whole organism of an adult</tissue>
    </source>
</reference>
<comment type="caution">
    <text evidence="2">The sequence shown here is derived from an EMBL/GenBank/DDBJ whole genome shotgun (WGS) entry which is preliminary data.</text>
</comment>
<dbReference type="OrthoDB" id="10573125at2759"/>
<protein>
    <submittedName>
        <fullName evidence="2">Uncharacterized protein</fullName>
    </submittedName>
</protein>
<name>A0A3S1BCB7_ELYCH</name>
<gene>
    <name evidence="2" type="ORF">EGW08_007352</name>
</gene>
<dbReference type="AlphaFoldDB" id="A0A3S1BCB7"/>
<dbReference type="EMBL" id="RQTK01000190">
    <property type="protein sequence ID" value="RUS84883.1"/>
    <property type="molecule type" value="Genomic_DNA"/>
</dbReference>
<proteinExistence type="predicted"/>
<feature type="region of interest" description="Disordered" evidence="1">
    <location>
        <begin position="1"/>
        <end position="77"/>
    </location>
</feature>
<feature type="non-terminal residue" evidence="2">
    <location>
        <position position="133"/>
    </location>
</feature>
<evidence type="ECO:0000313" key="3">
    <source>
        <dbReference type="Proteomes" id="UP000271974"/>
    </source>
</evidence>